<feature type="compositionally biased region" description="Basic and acidic residues" evidence="1">
    <location>
        <begin position="1"/>
        <end position="25"/>
    </location>
</feature>
<dbReference type="EMBL" id="CP039353">
    <property type="protein sequence ID" value="QCE06546.1"/>
    <property type="molecule type" value="Genomic_DNA"/>
</dbReference>
<proteinExistence type="predicted"/>
<evidence type="ECO:0000313" key="3">
    <source>
        <dbReference type="EMBL" id="QCE06546.1"/>
    </source>
</evidence>
<reference evidence="2 4" key="1">
    <citation type="submission" date="2019-04" db="EMBL/GenBank/DDBJ databases">
        <title>An improved genome assembly and genetic linkage map for asparagus bean, Vigna unguiculata ssp. sesquipedialis.</title>
        <authorList>
            <person name="Xia Q."/>
            <person name="Zhang R."/>
            <person name="Dong Y."/>
        </authorList>
    </citation>
    <scope>NUCLEOTIDE SEQUENCE [LARGE SCALE GENOMIC DNA]</scope>
    <source>
        <tissue evidence="2">Leaf</tissue>
    </source>
</reference>
<dbReference type="EMBL" id="CP039353">
    <property type="protein sequence ID" value="QCE06545.1"/>
    <property type="molecule type" value="Genomic_DNA"/>
</dbReference>
<dbReference type="Proteomes" id="UP000501690">
    <property type="component" value="Linkage Group LG9"/>
</dbReference>
<sequence>MVGSLGRERQVFRDTRRRGKGDSSLRRSVMRLHGMVSTMVWLGSHGMLFKTVGQTRKM</sequence>
<name>A0A4D6N358_VIGUN</name>
<gene>
    <name evidence="2" type="ORF">DEO72_LG9g1559</name>
    <name evidence="3" type="ORF">DEO72_LG9g1560</name>
</gene>
<evidence type="ECO:0000313" key="2">
    <source>
        <dbReference type="EMBL" id="QCE06545.1"/>
    </source>
</evidence>
<accession>A0A4D6N358</accession>
<keyword evidence="4" id="KW-1185">Reference proteome</keyword>
<evidence type="ECO:0000313" key="4">
    <source>
        <dbReference type="Proteomes" id="UP000501690"/>
    </source>
</evidence>
<evidence type="ECO:0000256" key="1">
    <source>
        <dbReference type="SAM" id="MobiDB-lite"/>
    </source>
</evidence>
<organism evidence="2 4">
    <name type="scientific">Vigna unguiculata</name>
    <name type="common">Cowpea</name>
    <dbReference type="NCBI Taxonomy" id="3917"/>
    <lineage>
        <taxon>Eukaryota</taxon>
        <taxon>Viridiplantae</taxon>
        <taxon>Streptophyta</taxon>
        <taxon>Embryophyta</taxon>
        <taxon>Tracheophyta</taxon>
        <taxon>Spermatophyta</taxon>
        <taxon>Magnoliopsida</taxon>
        <taxon>eudicotyledons</taxon>
        <taxon>Gunneridae</taxon>
        <taxon>Pentapetalae</taxon>
        <taxon>rosids</taxon>
        <taxon>fabids</taxon>
        <taxon>Fabales</taxon>
        <taxon>Fabaceae</taxon>
        <taxon>Papilionoideae</taxon>
        <taxon>50 kb inversion clade</taxon>
        <taxon>NPAAA clade</taxon>
        <taxon>indigoferoid/millettioid clade</taxon>
        <taxon>Phaseoleae</taxon>
        <taxon>Vigna</taxon>
    </lineage>
</organism>
<dbReference type="AlphaFoldDB" id="A0A4D6N358"/>
<feature type="region of interest" description="Disordered" evidence="1">
    <location>
        <begin position="1"/>
        <end position="26"/>
    </location>
</feature>
<protein>
    <submittedName>
        <fullName evidence="2">Uncharacterized protein</fullName>
    </submittedName>
</protein>